<evidence type="ECO:0000313" key="3">
    <source>
        <dbReference type="Proteomes" id="UP000178870"/>
    </source>
</evidence>
<dbReference type="Proteomes" id="UP000178870">
    <property type="component" value="Unassembled WGS sequence"/>
</dbReference>
<dbReference type="Pfam" id="PF00535">
    <property type="entry name" value="Glycos_transf_2"/>
    <property type="match status" value="1"/>
</dbReference>
<name>A0A1F7YYH3_9BACT</name>
<evidence type="ECO:0000259" key="1">
    <source>
        <dbReference type="Pfam" id="PF00535"/>
    </source>
</evidence>
<dbReference type="SUPFAM" id="SSF53448">
    <property type="entry name" value="Nucleotide-diphospho-sugar transferases"/>
    <property type="match status" value="1"/>
</dbReference>
<gene>
    <name evidence="2" type="ORF">A2803_02200</name>
</gene>
<organism evidence="2 3">
    <name type="scientific">Candidatus Woesebacteria bacterium RIFCSPHIGHO2_01_FULL_44_21</name>
    <dbReference type="NCBI Taxonomy" id="1802503"/>
    <lineage>
        <taxon>Bacteria</taxon>
        <taxon>Candidatus Woeseibacteriota</taxon>
    </lineage>
</organism>
<dbReference type="PANTHER" id="PTHR43179:SF7">
    <property type="entry name" value="RHAMNOSYLTRANSFERASE WBBL"/>
    <property type="match status" value="1"/>
</dbReference>
<sequence>MSNIELSIIIVNYNTKNFTLAAVKSIVDSKPKTKYEIIIIDNGSSEIIKTRKAKVVLNKNNVGFTKANNQGIRLAKGGYILLLNSDTEVTKGAIDLLVEFAKSRPDAGVVAPKLLNPDGSVQPSIFRFPTIIRAARQYWVGKKGILDKFAPTTKRPKIVEVAVMAAFLITPKAVKKVGTLDERYFMYFEDFDYCRRIELSSLKVYYLPAAKVYHYHGASGMKLADEANQWRRLIPSSKIYHGLLGHHFFNFFIWSSQKFTKYLR</sequence>
<dbReference type="CDD" id="cd04186">
    <property type="entry name" value="GT_2_like_c"/>
    <property type="match status" value="1"/>
</dbReference>
<dbReference type="AlphaFoldDB" id="A0A1F7YYH3"/>
<dbReference type="Gene3D" id="3.90.550.10">
    <property type="entry name" value="Spore Coat Polysaccharide Biosynthesis Protein SpsA, Chain A"/>
    <property type="match status" value="1"/>
</dbReference>
<protein>
    <recommendedName>
        <fullName evidence="1">Glycosyltransferase 2-like domain-containing protein</fullName>
    </recommendedName>
</protein>
<feature type="domain" description="Glycosyltransferase 2-like" evidence="1">
    <location>
        <begin position="7"/>
        <end position="112"/>
    </location>
</feature>
<proteinExistence type="predicted"/>
<accession>A0A1F7YYH3</accession>
<evidence type="ECO:0000313" key="2">
    <source>
        <dbReference type="EMBL" id="OGM31525.1"/>
    </source>
</evidence>
<reference evidence="2 3" key="1">
    <citation type="journal article" date="2016" name="Nat. Commun.">
        <title>Thousands of microbial genomes shed light on interconnected biogeochemical processes in an aquifer system.</title>
        <authorList>
            <person name="Anantharaman K."/>
            <person name="Brown C.T."/>
            <person name="Hug L.A."/>
            <person name="Sharon I."/>
            <person name="Castelle C.J."/>
            <person name="Probst A.J."/>
            <person name="Thomas B.C."/>
            <person name="Singh A."/>
            <person name="Wilkins M.J."/>
            <person name="Karaoz U."/>
            <person name="Brodie E.L."/>
            <person name="Williams K.H."/>
            <person name="Hubbard S.S."/>
            <person name="Banfield J.F."/>
        </authorList>
    </citation>
    <scope>NUCLEOTIDE SEQUENCE [LARGE SCALE GENOMIC DNA]</scope>
</reference>
<dbReference type="InterPro" id="IPR029044">
    <property type="entry name" value="Nucleotide-diphossugar_trans"/>
</dbReference>
<comment type="caution">
    <text evidence="2">The sequence shown here is derived from an EMBL/GenBank/DDBJ whole genome shotgun (WGS) entry which is preliminary data.</text>
</comment>
<dbReference type="PANTHER" id="PTHR43179">
    <property type="entry name" value="RHAMNOSYLTRANSFERASE WBBL"/>
    <property type="match status" value="1"/>
</dbReference>
<dbReference type="EMBL" id="MGGP01000024">
    <property type="protein sequence ID" value="OGM31525.1"/>
    <property type="molecule type" value="Genomic_DNA"/>
</dbReference>
<dbReference type="InterPro" id="IPR001173">
    <property type="entry name" value="Glyco_trans_2-like"/>
</dbReference>